<dbReference type="OMA" id="HNNLVRG"/>
<organism evidence="2 3">
    <name type="scientific">Chlamydomonas reinhardtii</name>
    <name type="common">Chlamydomonas smithii</name>
    <dbReference type="NCBI Taxonomy" id="3055"/>
    <lineage>
        <taxon>Eukaryota</taxon>
        <taxon>Viridiplantae</taxon>
        <taxon>Chlorophyta</taxon>
        <taxon>core chlorophytes</taxon>
        <taxon>Chlorophyceae</taxon>
        <taxon>CS clade</taxon>
        <taxon>Chlamydomonadales</taxon>
        <taxon>Chlamydomonadaceae</taxon>
        <taxon>Chlamydomonas</taxon>
    </lineage>
</organism>
<dbReference type="InterPro" id="IPR032710">
    <property type="entry name" value="NTF2-like_dom_sf"/>
</dbReference>
<dbReference type="KEGG" id="cre:CHLRE_03g143947v5"/>
<dbReference type="PaxDb" id="3055-EDP01437"/>
<feature type="region of interest" description="Disordered" evidence="1">
    <location>
        <begin position="271"/>
        <end position="308"/>
    </location>
</feature>
<feature type="compositionally biased region" description="Low complexity" evidence="1">
    <location>
        <begin position="271"/>
        <end position="283"/>
    </location>
</feature>
<evidence type="ECO:0000256" key="1">
    <source>
        <dbReference type="SAM" id="MobiDB-lite"/>
    </source>
</evidence>
<dbReference type="RefSeq" id="XP_001695650.1">
    <property type="nucleotide sequence ID" value="XM_001695598.2"/>
</dbReference>
<dbReference type="SUPFAM" id="SSF54427">
    <property type="entry name" value="NTF2-like"/>
    <property type="match status" value="1"/>
</dbReference>
<dbReference type="OrthoDB" id="3657563at2759"/>
<dbReference type="Gramene" id="PNW84385">
    <property type="protein sequence ID" value="PNW84385"/>
    <property type="gene ID" value="CHLRE_03g143947v5"/>
</dbReference>
<dbReference type="Gene3D" id="3.10.450.50">
    <property type="match status" value="1"/>
</dbReference>
<dbReference type="GeneID" id="5721324"/>
<protein>
    <recommendedName>
        <fullName evidence="4">SnoaL-like domain-containing protein</fullName>
    </recommendedName>
</protein>
<evidence type="ECO:0008006" key="4">
    <source>
        <dbReference type="Google" id="ProtNLM"/>
    </source>
</evidence>
<accession>A8J384</accession>
<dbReference type="InParanoid" id="A8J384"/>
<dbReference type="Proteomes" id="UP000006906">
    <property type="component" value="Chromosome 3"/>
</dbReference>
<dbReference type="EMBL" id="CM008964">
    <property type="protein sequence ID" value="PNW84385.1"/>
    <property type="molecule type" value="Genomic_DNA"/>
</dbReference>
<dbReference type="eggNOG" id="ENOG502T021">
    <property type="taxonomic scope" value="Eukaryota"/>
</dbReference>
<keyword evidence="3" id="KW-1185">Reference proteome</keyword>
<evidence type="ECO:0000313" key="3">
    <source>
        <dbReference type="Proteomes" id="UP000006906"/>
    </source>
</evidence>
<sequence>MALLAARPHSARLRCAAEQRPRRSVRAGAVSVVAFKEEIKDWRVAEMVTHCHSYYDAVWSRGELSACDKLLEPNFVHRDMCSPAAWAGGGAAALHGATETSTGITVGPRAFKALVTELRTMYPDYFMRVEEVAVCDTHKVYVSWVSCGTQLEAPAVAAAAAAAVASPSSWLSTGGRVSPPTVAASALSGLSLAGSSSGAASSAAASGPPSYHNNLVRGVDMITFNLDRTRIKEINVFRQLTADERREVERRLAPTAPLEIRLARLHWDTAGQQAGEAGRQQQQPGGGIKAPKAQRGNSQQKARGWGLS</sequence>
<name>A8J384_CHLRE</name>
<gene>
    <name evidence="2" type="ORF">CHLRE_03g143947v5</name>
</gene>
<proteinExistence type="predicted"/>
<reference evidence="2 3" key="1">
    <citation type="journal article" date="2007" name="Science">
        <title>The Chlamydomonas genome reveals the evolution of key animal and plant functions.</title>
        <authorList>
            <person name="Merchant S.S."/>
            <person name="Prochnik S.E."/>
            <person name="Vallon O."/>
            <person name="Harris E.H."/>
            <person name="Karpowicz S.J."/>
            <person name="Witman G.B."/>
            <person name="Terry A."/>
            <person name="Salamov A."/>
            <person name="Fritz-Laylin L.K."/>
            <person name="Marechal-Drouard L."/>
            <person name="Marshall W.F."/>
            <person name="Qu L.H."/>
            <person name="Nelson D.R."/>
            <person name="Sanderfoot A.A."/>
            <person name="Spalding M.H."/>
            <person name="Kapitonov V.V."/>
            <person name="Ren Q."/>
            <person name="Ferris P."/>
            <person name="Lindquist E."/>
            <person name="Shapiro H."/>
            <person name="Lucas S.M."/>
            <person name="Grimwood J."/>
            <person name="Schmutz J."/>
            <person name="Cardol P."/>
            <person name="Cerutti H."/>
            <person name="Chanfreau G."/>
            <person name="Chen C.L."/>
            <person name="Cognat V."/>
            <person name="Croft M.T."/>
            <person name="Dent R."/>
            <person name="Dutcher S."/>
            <person name="Fernandez E."/>
            <person name="Fukuzawa H."/>
            <person name="Gonzalez-Ballester D."/>
            <person name="Gonzalez-Halphen D."/>
            <person name="Hallmann A."/>
            <person name="Hanikenne M."/>
            <person name="Hippler M."/>
            <person name="Inwood W."/>
            <person name="Jabbari K."/>
            <person name="Kalanon M."/>
            <person name="Kuras R."/>
            <person name="Lefebvre P.A."/>
            <person name="Lemaire S.D."/>
            <person name="Lobanov A.V."/>
            <person name="Lohr M."/>
            <person name="Manuell A."/>
            <person name="Meier I."/>
            <person name="Mets L."/>
            <person name="Mittag M."/>
            <person name="Mittelmeier T."/>
            <person name="Moroney J.V."/>
            <person name="Moseley J."/>
            <person name="Napoli C."/>
            <person name="Nedelcu A.M."/>
            <person name="Niyogi K."/>
            <person name="Novoselov S.V."/>
            <person name="Paulsen I.T."/>
            <person name="Pazour G."/>
            <person name="Purton S."/>
            <person name="Ral J.P."/>
            <person name="Riano-Pachon D.M."/>
            <person name="Riekhof W."/>
            <person name="Rymarquis L."/>
            <person name="Schroda M."/>
            <person name="Stern D."/>
            <person name="Umen J."/>
            <person name="Willows R."/>
            <person name="Wilson N."/>
            <person name="Zimmer S.L."/>
            <person name="Allmer J."/>
            <person name="Balk J."/>
            <person name="Bisova K."/>
            <person name="Chen C.J."/>
            <person name="Elias M."/>
            <person name="Gendler K."/>
            <person name="Hauser C."/>
            <person name="Lamb M.R."/>
            <person name="Ledford H."/>
            <person name="Long J.C."/>
            <person name="Minagawa J."/>
            <person name="Page M.D."/>
            <person name="Pan J."/>
            <person name="Pootakham W."/>
            <person name="Roje S."/>
            <person name="Rose A."/>
            <person name="Stahlberg E."/>
            <person name="Terauchi A.M."/>
            <person name="Yang P."/>
            <person name="Ball S."/>
            <person name="Bowler C."/>
            <person name="Dieckmann C.L."/>
            <person name="Gladyshev V.N."/>
            <person name="Green P."/>
            <person name="Jorgensen R."/>
            <person name="Mayfield S."/>
            <person name="Mueller-Roeber B."/>
            <person name="Rajamani S."/>
            <person name="Sayre R.T."/>
            <person name="Brokstein P."/>
            <person name="Dubchak I."/>
            <person name="Goodstein D."/>
            <person name="Hornick L."/>
            <person name="Huang Y.W."/>
            <person name="Jhaveri J."/>
            <person name="Luo Y."/>
            <person name="Martinez D."/>
            <person name="Ngau W.C."/>
            <person name="Otillar B."/>
            <person name="Poliakov A."/>
            <person name="Porter A."/>
            <person name="Szajkowski L."/>
            <person name="Werner G."/>
            <person name="Zhou K."/>
            <person name="Grigoriev I.V."/>
            <person name="Rokhsar D.S."/>
            <person name="Grossman A.R."/>
        </authorList>
    </citation>
    <scope>NUCLEOTIDE SEQUENCE [LARGE SCALE GENOMIC DNA]</scope>
    <source>
        <strain evidence="3">CC-503</strain>
    </source>
</reference>
<evidence type="ECO:0000313" key="2">
    <source>
        <dbReference type="EMBL" id="PNW84385.1"/>
    </source>
</evidence>
<dbReference type="AlphaFoldDB" id="A8J384"/>
<dbReference type="HOGENOM" id="CLU_904169_0_0_1"/>